<dbReference type="OrthoDB" id="8967at2157"/>
<comment type="function">
    <text evidence="9">Participates actively in the response to hyperosmotic and heat shock by preventing the aggregation of stress-denatured proteins and by disaggregating proteins, also in an autonomous, DnaK-independent fashion. Unfolded proteins bind initially to DnaJ; upon interaction with the DnaJ-bound protein, DnaK hydrolyzes its bound ATP, resulting in the formation of a stable complex. GrpE releases ADP from DnaK; ATP binding to DnaK triggers the release of the substrate protein, thus completing the reaction cycle. Several rounds of ATP-dependent interactions between DnaJ, DnaK and GrpE are required for fully efficient folding. Also involved, together with DnaK and GrpE, in the DNA replication of plasmids through activation of initiation proteins.</text>
</comment>
<feature type="repeat" description="CXXCXGXG motif" evidence="9">
    <location>
        <begin position="194"/>
        <end position="201"/>
    </location>
</feature>
<evidence type="ECO:0000256" key="2">
    <source>
        <dbReference type="ARBA" id="ARBA00022705"/>
    </source>
</evidence>
<dbReference type="GO" id="GO:0051082">
    <property type="term" value="F:unfolded protein binding"/>
    <property type="evidence" value="ECO:0007669"/>
    <property type="project" value="UniProtKB-UniRule"/>
</dbReference>
<dbReference type="GO" id="GO:0005524">
    <property type="term" value="F:ATP binding"/>
    <property type="evidence" value="ECO:0007669"/>
    <property type="project" value="InterPro"/>
</dbReference>
<dbReference type="Pfam" id="PF01556">
    <property type="entry name" value="DnaJ_C"/>
    <property type="match status" value="1"/>
</dbReference>
<keyword evidence="3 9" id="KW-0479">Metal-binding</keyword>
<evidence type="ECO:0000256" key="5">
    <source>
        <dbReference type="ARBA" id="ARBA00022771"/>
    </source>
</evidence>
<name>E1RID4_METP4</name>
<proteinExistence type="inferred from homology"/>
<dbReference type="FunFam" id="2.60.260.20:FF:000013">
    <property type="entry name" value="DnaJ subfamily B member 11"/>
    <property type="match status" value="1"/>
</dbReference>
<gene>
    <name evidence="9" type="primary">dnaJ</name>
    <name evidence="13" type="ordered locus">Mpet_0673</name>
</gene>
<dbReference type="SMART" id="SM00271">
    <property type="entry name" value="DnaJ"/>
    <property type="match status" value="1"/>
</dbReference>
<feature type="binding site" evidence="9">
    <location>
        <position position="197"/>
    </location>
    <ligand>
        <name>Zn(2+)</name>
        <dbReference type="ChEBI" id="CHEBI:29105"/>
        <label>2</label>
    </ligand>
</feature>
<feature type="binding site" evidence="9">
    <location>
        <position position="155"/>
    </location>
    <ligand>
        <name>Zn(2+)</name>
        <dbReference type="ChEBI" id="CHEBI:29105"/>
        <label>1</label>
    </ligand>
</feature>
<feature type="binding site" evidence="9">
    <location>
        <position position="152"/>
    </location>
    <ligand>
        <name>Zn(2+)</name>
        <dbReference type="ChEBI" id="CHEBI:29105"/>
        <label>1</label>
    </ligand>
</feature>
<comment type="subcellular location">
    <subcellularLocation>
        <location evidence="9">Cytoplasm</location>
    </subcellularLocation>
</comment>
<dbReference type="PROSITE" id="PS50076">
    <property type="entry name" value="DNAJ_2"/>
    <property type="match status" value="1"/>
</dbReference>
<sequence>MGAKNYYDVLNVPKDANEQEIKKAYRTLTKKYHPDVCKEEGAEEKFKEINEAYSVLSDSQKRAQYDHMGHETFTNASKGQYTGGGFGGAGFNADFGGFGDIFDAFFGGGAGQRRGPRGPQPGADLLMRVQVTLKDAVLGTSKDIDVMHTEACEECEGTGSSTKKTRVCPRCGGSGQERRENRTPFGSFVSMTTCSQCRGRGKIPEQTCSKCGGSGHKKVKRTITVNIPAGIESGMRLRMEGYGEAGDPGASNGDLFIEVDVLADSKFKRLGDNLETSVSVSAAGAAVGTKVDITTIDDREVELKVPAGIQHGTALKIPGEGVRRRGRPGDLLVRVNISIPKDLGDEEKELYKRLLEIESEKKDSKKGGFFQGMMGKKKGSKK</sequence>
<protein>
    <recommendedName>
        <fullName evidence="9">Chaperone protein DnaJ</fullName>
    </recommendedName>
</protein>
<dbReference type="AlphaFoldDB" id="E1RID4"/>
<feature type="binding site" evidence="9">
    <location>
        <position position="171"/>
    </location>
    <ligand>
        <name>Zn(2+)</name>
        <dbReference type="ChEBI" id="CHEBI:29105"/>
        <label>2</label>
    </ligand>
</feature>
<keyword evidence="14" id="KW-1185">Reference proteome</keyword>
<feature type="domain" description="CR-type" evidence="12">
    <location>
        <begin position="139"/>
        <end position="220"/>
    </location>
</feature>
<comment type="domain">
    <text evidence="9">The J domain is necessary and sufficient to stimulate DnaK ATPase activity. Zinc center 1 plays an important role in the autonomous, DnaK-independent chaperone activity of DnaJ. Zinc center 2 is essential for interaction with DnaK and for DnaJ activity.</text>
</comment>
<dbReference type="GeneID" id="9743122"/>
<evidence type="ECO:0000256" key="4">
    <source>
        <dbReference type="ARBA" id="ARBA00022737"/>
    </source>
</evidence>
<feature type="repeat" description="CXXCXGXG motif" evidence="9">
    <location>
        <begin position="152"/>
        <end position="159"/>
    </location>
</feature>
<dbReference type="GO" id="GO:0009408">
    <property type="term" value="P:response to heat"/>
    <property type="evidence" value="ECO:0007669"/>
    <property type="project" value="InterPro"/>
</dbReference>
<keyword evidence="5 9" id="KW-0863">Zinc-finger</keyword>
<dbReference type="PRINTS" id="PR00625">
    <property type="entry name" value="JDOMAIN"/>
</dbReference>
<dbReference type="GO" id="GO:0005737">
    <property type="term" value="C:cytoplasm"/>
    <property type="evidence" value="ECO:0007669"/>
    <property type="project" value="UniProtKB-SubCell"/>
</dbReference>
<feature type="binding site" evidence="9">
    <location>
        <position position="208"/>
    </location>
    <ligand>
        <name>Zn(2+)</name>
        <dbReference type="ChEBI" id="CHEBI:29105"/>
        <label>1</label>
    </ligand>
</feature>
<evidence type="ECO:0000259" key="12">
    <source>
        <dbReference type="PROSITE" id="PS51188"/>
    </source>
</evidence>
<dbReference type="CDD" id="cd06257">
    <property type="entry name" value="DnaJ"/>
    <property type="match status" value="1"/>
</dbReference>
<feature type="repeat" description="CXXCXGXG motif" evidence="9">
    <location>
        <begin position="168"/>
        <end position="175"/>
    </location>
</feature>
<dbReference type="FunFam" id="1.10.287.110:FF:000031">
    <property type="entry name" value="Molecular chaperone DnaJ"/>
    <property type="match status" value="1"/>
</dbReference>
<dbReference type="InterPro" id="IPR001623">
    <property type="entry name" value="DnaJ_domain"/>
</dbReference>
<dbReference type="Gene3D" id="2.10.230.10">
    <property type="entry name" value="Heat shock protein DnaJ, cysteine-rich domain"/>
    <property type="match status" value="1"/>
</dbReference>
<dbReference type="Proteomes" id="UP000006565">
    <property type="component" value="Chromosome"/>
</dbReference>
<dbReference type="PANTHER" id="PTHR43096">
    <property type="entry name" value="DNAJ HOMOLOG 1, MITOCHONDRIAL-RELATED"/>
    <property type="match status" value="1"/>
</dbReference>
<dbReference type="InterPro" id="IPR036869">
    <property type="entry name" value="J_dom_sf"/>
</dbReference>
<evidence type="ECO:0000256" key="10">
    <source>
        <dbReference type="PROSITE-ProRule" id="PRU00546"/>
    </source>
</evidence>
<dbReference type="EMBL" id="CP002117">
    <property type="protein sequence ID" value="ADN35447.1"/>
    <property type="molecule type" value="Genomic_DNA"/>
</dbReference>
<reference evidence="13 14" key="1">
    <citation type="journal article" date="2010" name="Stand. Genomic Sci.">
        <title>Complete genome sequence of Methanoplanus petrolearius type strain (SEBR 4847).</title>
        <authorList>
            <person name="Brambilla E."/>
            <person name="Djao O.D."/>
            <person name="Daligault H."/>
            <person name="Lapidus A."/>
            <person name="Lucas S."/>
            <person name="Hammon N."/>
            <person name="Nolan M."/>
            <person name="Tice H."/>
            <person name="Cheng J.F."/>
            <person name="Han C."/>
            <person name="Tapia R."/>
            <person name="Goodwin L."/>
            <person name="Pitluck S."/>
            <person name="Liolios K."/>
            <person name="Ivanova N."/>
            <person name="Mavromatis K."/>
            <person name="Mikhailova N."/>
            <person name="Pati A."/>
            <person name="Chen A."/>
            <person name="Palaniappan K."/>
            <person name="Land M."/>
            <person name="Hauser L."/>
            <person name="Chang Y.J."/>
            <person name="Jeffries C.D."/>
            <person name="Rohde M."/>
            <person name="Spring S."/>
            <person name="Sikorski J."/>
            <person name="Goker M."/>
            <person name="Woyke T."/>
            <person name="Bristow J."/>
            <person name="Eisen J.A."/>
            <person name="Markowitz V."/>
            <person name="Hugenholtz P."/>
            <person name="Kyrpides N.C."/>
            <person name="Klenk H.P."/>
        </authorList>
    </citation>
    <scope>NUCLEOTIDE SEQUENCE [LARGE SCALE GENOMIC DNA]</scope>
    <source>
        <strain evidence="14">DSM 11571 / OCM 486 / SEBR 4847</strain>
    </source>
</reference>
<dbReference type="NCBIfam" id="TIGR02349">
    <property type="entry name" value="DnaJ_bact"/>
    <property type="match status" value="1"/>
</dbReference>
<feature type="binding site" evidence="9">
    <location>
        <position position="194"/>
    </location>
    <ligand>
        <name>Zn(2+)</name>
        <dbReference type="ChEBI" id="CHEBI:29105"/>
        <label>2</label>
    </ligand>
</feature>
<comment type="cofactor">
    <cofactor evidence="9">
        <name>Zn(2+)</name>
        <dbReference type="ChEBI" id="CHEBI:29105"/>
    </cofactor>
    <text evidence="9">Binds 2 Zn(2+) ions per monomer.</text>
</comment>
<dbReference type="HOGENOM" id="CLU_017633_0_1_2"/>
<dbReference type="PROSITE" id="PS00636">
    <property type="entry name" value="DNAJ_1"/>
    <property type="match status" value="1"/>
</dbReference>
<evidence type="ECO:0000256" key="8">
    <source>
        <dbReference type="ARBA" id="ARBA00023186"/>
    </source>
</evidence>
<dbReference type="eggNOG" id="arCOG06880">
    <property type="taxonomic scope" value="Archaea"/>
</dbReference>
<evidence type="ECO:0000256" key="7">
    <source>
        <dbReference type="ARBA" id="ARBA00023016"/>
    </source>
</evidence>
<comment type="similarity">
    <text evidence="9">Belongs to the DnaJ family.</text>
</comment>
<organism evidence="13 14">
    <name type="scientific">Methanolacinia petrolearia (strain DSM 11571 / OCM 486 / SEBR 4847)</name>
    <name type="common">Methanoplanus petrolearius</name>
    <dbReference type="NCBI Taxonomy" id="679926"/>
    <lineage>
        <taxon>Archaea</taxon>
        <taxon>Methanobacteriati</taxon>
        <taxon>Methanobacteriota</taxon>
        <taxon>Stenosarchaea group</taxon>
        <taxon>Methanomicrobia</taxon>
        <taxon>Methanomicrobiales</taxon>
        <taxon>Methanomicrobiaceae</taxon>
        <taxon>Methanolacinia</taxon>
    </lineage>
</organism>
<dbReference type="GO" id="GO:0031072">
    <property type="term" value="F:heat shock protein binding"/>
    <property type="evidence" value="ECO:0007669"/>
    <property type="project" value="InterPro"/>
</dbReference>
<dbReference type="InterPro" id="IPR036410">
    <property type="entry name" value="HSP_DnaJ_Cys-rich_dom_sf"/>
</dbReference>
<evidence type="ECO:0000313" key="14">
    <source>
        <dbReference type="Proteomes" id="UP000006565"/>
    </source>
</evidence>
<evidence type="ECO:0000256" key="6">
    <source>
        <dbReference type="ARBA" id="ARBA00022833"/>
    </source>
</evidence>
<accession>E1RID4</accession>
<dbReference type="Pfam" id="PF00684">
    <property type="entry name" value="DnaJ_CXXCXGXG"/>
    <property type="match status" value="1"/>
</dbReference>
<dbReference type="KEGG" id="mpi:Mpet_0673"/>
<feature type="domain" description="J" evidence="11">
    <location>
        <begin position="5"/>
        <end position="69"/>
    </location>
</feature>
<evidence type="ECO:0000313" key="13">
    <source>
        <dbReference type="EMBL" id="ADN35447.1"/>
    </source>
</evidence>
<keyword evidence="1 9" id="KW-0963">Cytoplasm</keyword>
<dbReference type="GO" id="GO:0008270">
    <property type="term" value="F:zinc ion binding"/>
    <property type="evidence" value="ECO:0007669"/>
    <property type="project" value="UniProtKB-UniRule"/>
</dbReference>
<keyword evidence="2 9" id="KW-0235">DNA replication</keyword>
<keyword evidence="7 9" id="KW-0346">Stress response</keyword>
<dbReference type="RefSeq" id="WP_013328625.1">
    <property type="nucleotide sequence ID" value="NC_014507.1"/>
</dbReference>
<dbReference type="NCBIfam" id="NF008035">
    <property type="entry name" value="PRK10767.1"/>
    <property type="match status" value="1"/>
</dbReference>
<feature type="zinc finger region" description="CR-type" evidence="10">
    <location>
        <begin position="139"/>
        <end position="220"/>
    </location>
</feature>
<dbReference type="Gene3D" id="2.60.260.20">
    <property type="entry name" value="Urease metallochaperone UreE, N-terminal domain"/>
    <property type="match status" value="2"/>
</dbReference>
<dbReference type="InterPro" id="IPR002939">
    <property type="entry name" value="DnaJ_C"/>
</dbReference>
<dbReference type="eggNOG" id="arCOG02846">
    <property type="taxonomic scope" value="Archaea"/>
</dbReference>
<dbReference type="GO" id="GO:0006260">
    <property type="term" value="P:DNA replication"/>
    <property type="evidence" value="ECO:0007669"/>
    <property type="project" value="UniProtKB-KW"/>
</dbReference>
<keyword evidence="4 9" id="KW-0677">Repeat</keyword>
<dbReference type="InterPro" id="IPR008971">
    <property type="entry name" value="HSP40/DnaJ_pept-bd"/>
</dbReference>
<feature type="binding site" evidence="9">
    <location>
        <position position="211"/>
    </location>
    <ligand>
        <name>Zn(2+)</name>
        <dbReference type="ChEBI" id="CHEBI:29105"/>
        <label>1</label>
    </ligand>
</feature>
<dbReference type="FunFam" id="2.10.230.10:FF:000002">
    <property type="entry name" value="Molecular chaperone DnaJ"/>
    <property type="match status" value="1"/>
</dbReference>
<dbReference type="InterPro" id="IPR001305">
    <property type="entry name" value="HSP_DnaJ_Cys-rich_dom"/>
</dbReference>
<dbReference type="CDD" id="cd10747">
    <property type="entry name" value="DnaJ_C"/>
    <property type="match status" value="1"/>
</dbReference>
<feature type="repeat" description="CXXCXGXG motif" evidence="9">
    <location>
        <begin position="208"/>
        <end position="215"/>
    </location>
</feature>
<dbReference type="Pfam" id="PF00226">
    <property type="entry name" value="DnaJ"/>
    <property type="match status" value="1"/>
</dbReference>
<evidence type="ECO:0000256" key="1">
    <source>
        <dbReference type="ARBA" id="ARBA00022490"/>
    </source>
</evidence>
<keyword evidence="6 9" id="KW-0862">Zinc</keyword>
<dbReference type="InterPro" id="IPR018253">
    <property type="entry name" value="DnaJ_domain_CS"/>
</dbReference>
<dbReference type="Gene3D" id="1.10.287.110">
    <property type="entry name" value="DnaJ domain"/>
    <property type="match status" value="1"/>
</dbReference>
<dbReference type="SUPFAM" id="SSF57938">
    <property type="entry name" value="DnaJ/Hsp40 cysteine-rich domain"/>
    <property type="match status" value="1"/>
</dbReference>
<comment type="subunit">
    <text evidence="9">Homodimer.</text>
</comment>
<dbReference type="InterPro" id="IPR012724">
    <property type="entry name" value="DnaJ"/>
</dbReference>
<feature type="binding site" evidence="9">
    <location>
        <position position="168"/>
    </location>
    <ligand>
        <name>Zn(2+)</name>
        <dbReference type="ChEBI" id="CHEBI:29105"/>
        <label>2</label>
    </ligand>
</feature>
<evidence type="ECO:0000259" key="11">
    <source>
        <dbReference type="PROSITE" id="PS50076"/>
    </source>
</evidence>
<dbReference type="GO" id="GO:0042026">
    <property type="term" value="P:protein refolding"/>
    <property type="evidence" value="ECO:0007669"/>
    <property type="project" value="TreeGrafter"/>
</dbReference>
<evidence type="ECO:0000256" key="3">
    <source>
        <dbReference type="ARBA" id="ARBA00022723"/>
    </source>
</evidence>
<keyword evidence="8 9" id="KW-0143">Chaperone</keyword>
<dbReference type="SUPFAM" id="SSF46565">
    <property type="entry name" value="Chaperone J-domain"/>
    <property type="match status" value="1"/>
</dbReference>
<dbReference type="PANTHER" id="PTHR43096:SF52">
    <property type="entry name" value="DNAJ HOMOLOG 1, MITOCHONDRIAL-RELATED"/>
    <property type="match status" value="1"/>
</dbReference>
<dbReference type="SUPFAM" id="SSF49493">
    <property type="entry name" value="HSP40/DnaJ peptide-binding domain"/>
    <property type="match status" value="2"/>
</dbReference>
<dbReference type="CDD" id="cd10719">
    <property type="entry name" value="DnaJ_zf"/>
    <property type="match status" value="1"/>
</dbReference>
<dbReference type="STRING" id="679926.Mpet_0673"/>
<evidence type="ECO:0000256" key="9">
    <source>
        <dbReference type="HAMAP-Rule" id="MF_01152"/>
    </source>
</evidence>
<dbReference type="PROSITE" id="PS51188">
    <property type="entry name" value="ZF_CR"/>
    <property type="match status" value="1"/>
</dbReference>
<dbReference type="HAMAP" id="MF_01152">
    <property type="entry name" value="DnaJ"/>
    <property type="match status" value="1"/>
</dbReference>